<evidence type="ECO:0000256" key="1">
    <source>
        <dbReference type="SAM" id="SignalP"/>
    </source>
</evidence>
<evidence type="ECO:0008006" key="4">
    <source>
        <dbReference type="Google" id="ProtNLM"/>
    </source>
</evidence>
<name>A0AAE7B9I5_9BACT</name>
<keyword evidence="3" id="KW-1185">Reference proteome</keyword>
<reference evidence="2 3" key="1">
    <citation type="submission" date="2020-05" db="EMBL/GenBank/DDBJ databases">
        <title>Complete genome sequencing of Campylobacter and Arcobacter type strains.</title>
        <authorList>
            <person name="Miller W.G."/>
            <person name="Yee E."/>
        </authorList>
    </citation>
    <scope>NUCLEOTIDE SEQUENCE [LARGE SCALE GENOMIC DNA]</scope>
    <source>
        <strain evidence="2 3">LMG 26156</strain>
    </source>
</reference>
<dbReference type="Proteomes" id="UP000503482">
    <property type="component" value="Chromosome"/>
</dbReference>
<proteinExistence type="predicted"/>
<dbReference type="RefSeq" id="WP_128357643.1">
    <property type="nucleotide sequence ID" value="NZ_CP053840.1"/>
</dbReference>
<dbReference type="AlphaFoldDB" id="A0AAE7B9I5"/>
<gene>
    <name evidence="2" type="ORF">AVENP_0636</name>
</gene>
<sequence>MIKRKILISNLLLISTLFANEVNLKSTNTTNPTAYIPSQCYTKTVNDKNENILYNPCFSCHIQNKEPNFTLSDADLQEGYDFPAPALKNPWTNLFKDRTKEVNKISDEEILKYIRQDNYKNQNGEIILKSKLQNLDNKWDSNDNKKWDGYIPDIYFNFDDEGFDKDENNNFTGWRAFAYQPFLGTFWPTNGSTDDVMIRLSKPFQSDENGKFDLEVYKLNLSIIEALIKQKTIDINEVDEKKYGVDLNQNGVLDNSSQIVFKWEKPKYDASTKKLKDFSISYVGLAKKMLENNEILIAPGLYPIGTEFAHTVRYIDVDKNEDIKMSNRLKEFRYAKKTSWNKYSQLNNIGLADIKEKHDFPDRLDVYIGNLETGINNKRGWYFQGFIEDIKGDLRPQTYEETLSCMGCHTNMGAIADSTFVFQRKLEKQSLASGWYHWSKSGLKNIPDKILDDGQTEYVRYLKENSAGDEFRSNDEVTNKFFKKDWEKDTQNIEKDLVAKLDNPEVILNQAWKFNIEEINKIKEDISYLILPSKERALELNKAYKIIVDEQSYIYGKDIHIKPTNNVHKELEKGTMTNLQKILK</sequence>
<dbReference type="KEGG" id="avp:AVENP_0636"/>
<evidence type="ECO:0000313" key="2">
    <source>
        <dbReference type="EMBL" id="QKF66207.1"/>
    </source>
</evidence>
<protein>
    <recommendedName>
        <fullName evidence="4">Cytochrome c domain-containing protein</fullName>
    </recommendedName>
</protein>
<organism evidence="2 3">
    <name type="scientific">Arcobacter venerupis</name>
    <dbReference type="NCBI Taxonomy" id="1054033"/>
    <lineage>
        <taxon>Bacteria</taxon>
        <taxon>Pseudomonadati</taxon>
        <taxon>Campylobacterota</taxon>
        <taxon>Epsilonproteobacteria</taxon>
        <taxon>Campylobacterales</taxon>
        <taxon>Arcobacteraceae</taxon>
        <taxon>Arcobacter</taxon>
    </lineage>
</organism>
<feature type="signal peptide" evidence="1">
    <location>
        <begin position="1"/>
        <end position="19"/>
    </location>
</feature>
<feature type="chain" id="PRO_5041979450" description="Cytochrome c domain-containing protein" evidence="1">
    <location>
        <begin position="20"/>
        <end position="584"/>
    </location>
</feature>
<accession>A0AAE7B9I5</accession>
<dbReference type="EMBL" id="CP053840">
    <property type="protein sequence ID" value="QKF66207.1"/>
    <property type="molecule type" value="Genomic_DNA"/>
</dbReference>
<evidence type="ECO:0000313" key="3">
    <source>
        <dbReference type="Proteomes" id="UP000503482"/>
    </source>
</evidence>
<keyword evidence="1" id="KW-0732">Signal</keyword>